<proteinExistence type="predicted"/>
<dbReference type="GO" id="GO:0016491">
    <property type="term" value="F:oxidoreductase activity"/>
    <property type="evidence" value="ECO:0007669"/>
    <property type="project" value="InterPro"/>
</dbReference>
<dbReference type="SMART" id="SM01008">
    <property type="entry name" value="Ald_Xan_dh_C"/>
    <property type="match status" value="1"/>
</dbReference>
<organism evidence="2 3">
    <name type="scientific">Rhizobium leguminosarum bv. viciae</name>
    <dbReference type="NCBI Taxonomy" id="387"/>
    <lineage>
        <taxon>Bacteria</taxon>
        <taxon>Pseudomonadati</taxon>
        <taxon>Pseudomonadota</taxon>
        <taxon>Alphaproteobacteria</taxon>
        <taxon>Hyphomicrobiales</taxon>
        <taxon>Rhizobiaceae</taxon>
        <taxon>Rhizobium/Agrobacterium group</taxon>
        <taxon>Rhizobium</taxon>
    </lineage>
</organism>
<dbReference type="SUPFAM" id="SSF56003">
    <property type="entry name" value="Molybdenum cofactor-binding domain"/>
    <property type="match status" value="1"/>
</dbReference>
<sequence length="704" mass="75465">MPSQTFSEIARVDARDKVQGRTKYAADIRLLGMLHAMLVPATIAKGKVTKVDVTAATKIPGVVHVLSIGDFPSLRPQISFRGQPIALVVAETIEAAIEGAEAVSADYEAAPFLPLMTNPGAQRVPAEGFNTGDVDKAFENAGVIVEGTFETPTQHHNPMELFGTVAEWSNGRLTVHEGCQNIEAAKGALVKALGLTPGQVAVKSEHVGGGFGQKSPPKLQSALVAHAARLTGRPVKLVTPRGQLFHIANYRPRSVHNIRLAADAEGRLDAILYDVVQENIPDGGFRSSGYHEDIARLYAIENFRATAGDIHIDRQMPRHTRGTHPFPAGFALESLIDEMAYKLGKDPVQLRLEHEAKNDIIAGQSLSPHFLNDCLREGARRFGWSRRTPEPGSMRLDDGTMVGYGVACGIFGASGSAAETTLRVRADGTTRVISSGHEMGQGIRTAVANTIIQGLDINPDRLEILLGDTTVGPQMMTVGERGTASIIPVTAKAVRALRARFDELAGPNPPAGNLHEQLARLKRPQIEVVVSELAPGQDASALEAFRTGGRAGAGPEYPGFTSMSYIAQFVEIHIQPRTGRIRMPRVVSIADIGRVVSPVTARGQMYGGVVWGFSTALREETDVDPRFAGYLNADLADYLMAVNADIGDVDVGFIDKPDTMVNSVGVKGMGELVMLGTAPAIANAIYHATGKRVRKLPIRIEDVL</sequence>
<protein>
    <submittedName>
        <fullName evidence="2">Molybdopterin-dependent oxidoreductase</fullName>
    </submittedName>
</protein>
<evidence type="ECO:0000259" key="1">
    <source>
        <dbReference type="SMART" id="SM01008"/>
    </source>
</evidence>
<name>A0A8I2KHK1_RHILV</name>
<dbReference type="InterPro" id="IPR052516">
    <property type="entry name" value="N-heterocyclic_Hydroxylase"/>
</dbReference>
<dbReference type="Gene3D" id="3.30.365.10">
    <property type="entry name" value="Aldehyde oxidase/xanthine dehydrogenase, molybdopterin binding domain"/>
    <property type="match status" value="4"/>
</dbReference>
<evidence type="ECO:0000313" key="2">
    <source>
        <dbReference type="EMBL" id="NKM48508.1"/>
    </source>
</evidence>
<dbReference type="RefSeq" id="WP_168276927.1">
    <property type="nucleotide sequence ID" value="NZ_WIEZ01000016.1"/>
</dbReference>
<dbReference type="EMBL" id="WIEZ01000016">
    <property type="protein sequence ID" value="NKM48508.1"/>
    <property type="molecule type" value="Genomic_DNA"/>
</dbReference>
<evidence type="ECO:0000313" key="3">
    <source>
        <dbReference type="Proteomes" id="UP000662259"/>
    </source>
</evidence>
<dbReference type="Pfam" id="PF20256">
    <property type="entry name" value="MoCoBD_2"/>
    <property type="match status" value="1"/>
</dbReference>
<dbReference type="AlphaFoldDB" id="A0A8I2KHK1"/>
<accession>A0A8I2KHK1</accession>
<dbReference type="InterPro" id="IPR008274">
    <property type="entry name" value="AldOxase/xan_DH_MoCoBD1"/>
</dbReference>
<dbReference type="Pfam" id="PF01315">
    <property type="entry name" value="Ald_Xan_dh_C"/>
    <property type="match status" value="1"/>
</dbReference>
<dbReference type="PANTHER" id="PTHR47495:SF1">
    <property type="entry name" value="BLL3820 PROTEIN"/>
    <property type="match status" value="1"/>
</dbReference>
<dbReference type="InterPro" id="IPR046867">
    <property type="entry name" value="AldOxase/xan_DH_MoCoBD2"/>
</dbReference>
<dbReference type="InterPro" id="IPR000674">
    <property type="entry name" value="Ald_Oxase/Xan_DH_a/b"/>
</dbReference>
<dbReference type="SUPFAM" id="SSF54665">
    <property type="entry name" value="CO dehydrogenase molybdoprotein N-domain-like"/>
    <property type="match status" value="1"/>
</dbReference>
<gene>
    <name evidence="2" type="ORF">GFL91_26790</name>
</gene>
<dbReference type="Pfam" id="PF02738">
    <property type="entry name" value="MoCoBD_1"/>
    <property type="match status" value="1"/>
</dbReference>
<feature type="domain" description="Aldehyde oxidase/xanthine dehydrogenase a/b hammerhead" evidence="1">
    <location>
        <begin position="19"/>
        <end position="111"/>
    </location>
</feature>
<comment type="caution">
    <text evidence="2">The sequence shown here is derived from an EMBL/GenBank/DDBJ whole genome shotgun (WGS) entry which is preliminary data.</text>
</comment>
<dbReference type="Gene3D" id="3.90.1170.50">
    <property type="entry name" value="Aldehyde oxidase/xanthine dehydrogenase, a/b hammerhead"/>
    <property type="match status" value="1"/>
</dbReference>
<reference evidence="2" key="1">
    <citation type="submission" date="2019-10" db="EMBL/GenBank/DDBJ databases">
        <title>Rhizobium leguminosarum symbiovar viciae collection.</title>
        <authorList>
            <person name="Boivin S."/>
            <person name="Lepetit M."/>
        </authorList>
    </citation>
    <scope>NUCLEOTIDE SEQUENCE</scope>
    <source>
        <strain evidence="2">L143</strain>
    </source>
</reference>
<dbReference type="PANTHER" id="PTHR47495">
    <property type="entry name" value="ALDEHYDE DEHYDROGENASE"/>
    <property type="match status" value="1"/>
</dbReference>
<dbReference type="Proteomes" id="UP000662259">
    <property type="component" value="Unassembled WGS sequence"/>
</dbReference>
<dbReference type="InterPro" id="IPR037165">
    <property type="entry name" value="AldOxase/xan_DH_Mopterin-bd_sf"/>
</dbReference>
<dbReference type="InterPro" id="IPR036856">
    <property type="entry name" value="Ald_Oxase/Xan_DH_a/b_sf"/>
</dbReference>